<protein>
    <submittedName>
        <fullName evidence="1">Unannotated protein</fullName>
    </submittedName>
</protein>
<evidence type="ECO:0000313" key="1">
    <source>
        <dbReference type="EMBL" id="CAB4616464.1"/>
    </source>
</evidence>
<dbReference type="SUPFAM" id="SSF54637">
    <property type="entry name" value="Thioesterase/thiol ester dehydrase-isomerase"/>
    <property type="match status" value="1"/>
</dbReference>
<dbReference type="InterPro" id="IPR029069">
    <property type="entry name" value="HotDog_dom_sf"/>
</dbReference>
<accession>A0A6J6HYZ0</accession>
<dbReference type="EMBL" id="CAEZWR010000014">
    <property type="protein sequence ID" value="CAB4655626.1"/>
    <property type="molecule type" value="Genomic_DNA"/>
</dbReference>
<reference evidence="1" key="1">
    <citation type="submission" date="2020-05" db="EMBL/GenBank/DDBJ databases">
        <authorList>
            <person name="Chiriac C."/>
            <person name="Salcher M."/>
            <person name="Ghai R."/>
            <person name="Kavagutti S V."/>
        </authorList>
    </citation>
    <scope>NUCLEOTIDE SEQUENCE</scope>
</reference>
<name>A0A6J6HYZ0_9ZZZZ</name>
<organism evidence="1">
    <name type="scientific">freshwater metagenome</name>
    <dbReference type="NCBI Taxonomy" id="449393"/>
    <lineage>
        <taxon>unclassified sequences</taxon>
        <taxon>metagenomes</taxon>
        <taxon>ecological metagenomes</taxon>
    </lineage>
</organism>
<evidence type="ECO:0000313" key="2">
    <source>
        <dbReference type="EMBL" id="CAB4655626.1"/>
    </source>
</evidence>
<dbReference type="AlphaFoldDB" id="A0A6J6HYZ0"/>
<sequence length="130" mass="14133">MNVNVGDVVPSFVRQTEFANWNRYAAVNDEFVPIHMDDEAGAAAGNGGAFGMGNLQWAYLHNMLRDWMGPNGTILTMEVQFRSINHKNQIVSAKGVVTAVDGDVVTLDVWTEQQEGTKLAPGTATVRIPA</sequence>
<dbReference type="Gene3D" id="3.10.129.10">
    <property type="entry name" value="Hotdog Thioesterase"/>
    <property type="match status" value="1"/>
</dbReference>
<gene>
    <name evidence="1" type="ORF">UFOPK1908_00415</name>
    <name evidence="2" type="ORF">UFOPK2282_00202</name>
</gene>
<dbReference type="EMBL" id="CAEZVB010000010">
    <property type="protein sequence ID" value="CAB4616464.1"/>
    <property type="molecule type" value="Genomic_DNA"/>
</dbReference>
<proteinExistence type="predicted"/>